<dbReference type="PANTHER" id="PTHR31071">
    <property type="entry name" value="GB|AAF24581.1"/>
    <property type="match status" value="1"/>
</dbReference>
<protein>
    <submittedName>
        <fullName evidence="3">Uncharacterized protein</fullName>
    </submittedName>
</protein>
<evidence type="ECO:0000313" key="3">
    <source>
        <dbReference type="EMBL" id="KFK37422.1"/>
    </source>
</evidence>
<proteinExistence type="predicted"/>
<dbReference type="OMA" id="WETEQFR"/>
<dbReference type="Gramene" id="KFK37422">
    <property type="protein sequence ID" value="KFK37422"/>
    <property type="gene ID" value="AALP_AA4G255000"/>
</dbReference>
<dbReference type="AlphaFoldDB" id="A0A087H5M0"/>
<dbReference type="InterPro" id="IPR043424">
    <property type="entry name" value="BLT-like"/>
</dbReference>
<keyword evidence="1" id="KW-0175">Coiled coil</keyword>
<feature type="compositionally biased region" description="Polar residues" evidence="2">
    <location>
        <begin position="467"/>
        <end position="477"/>
    </location>
</feature>
<name>A0A087H5M0_ARAAL</name>
<keyword evidence="4" id="KW-1185">Reference proteome</keyword>
<dbReference type="eggNOG" id="ENOG502QSIG">
    <property type="taxonomic scope" value="Eukaryota"/>
</dbReference>
<organism evidence="3 4">
    <name type="scientific">Arabis alpina</name>
    <name type="common">Alpine rock-cress</name>
    <dbReference type="NCBI Taxonomy" id="50452"/>
    <lineage>
        <taxon>Eukaryota</taxon>
        <taxon>Viridiplantae</taxon>
        <taxon>Streptophyta</taxon>
        <taxon>Embryophyta</taxon>
        <taxon>Tracheophyta</taxon>
        <taxon>Spermatophyta</taxon>
        <taxon>Magnoliopsida</taxon>
        <taxon>eudicotyledons</taxon>
        <taxon>Gunneridae</taxon>
        <taxon>Pentapetalae</taxon>
        <taxon>rosids</taxon>
        <taxon>malvids</taxon>
        <taxon>Brassicales</taxon>
        <taxon>Brassicaceae</taxon>
        <taxon>Arabideae</taxon>
        <taxon>Arabis</taxon>
    </lineage>
</organism>
<feature type="coiled-coil region" evidence="1">
    <location>
        <begin position="185"/>
        <end position="212"/>
    </location>
</feature>
<dbReference type="PANTHER" id="PTHR31071:SF60">
    <property type="entry name" value="(RAPE) HYPOTHETICAL PROTEIN"/>
    <property type="match status" value="1"/>
</dbReference>
<sequence>MEKKVRRSFMVGNYSKRAPPSTPPPTWRLGFSPPRVGGFSSVVDTKEFLSNSEFSVRKLCAELWETEQFRQRIELRQGRRRDSDVESPSSSPFHDPQPPSRGSSRRQQIAATNDHRNGDLMQPISPASCSSSSLEVEVRKPAFSQTGSSVFKSASYGLGSSTKLLKVLNRIWSLEEQNTANMSLVKALKMELDECRAEIKEVQQRDKQTDRRIWKKNEEDEVNDVFRLMKRELDDERRVRKQSESLHRKLTRELCEAKHCLTKALKDLEIERKERVVVENLCDEFAKAVKDYEDKLRRNGNKSPVSDKVVVQIAEVWNDQRLQMKPEEDDLVSRKLDFDKTFLRAKEKRRSHSSGLRAKPDDSASMHQRVCLKELEEGLEKRTRRDNKLKLMRNSDQVLNLSMSSEGDKIYPETSPRNVYDHERLEKSRSFSKVLPRNVNVRDEARSLKDKLMEARVESRRLRSLKPESSPSHSFQA</sequence>
<evidence type="ECO:0000256" key="1">
    <source>
        <dbReference type="SAM" id="Coils"/>
    </source>
</evidence>
<feature type="region of interest" description="Disordered" evidence="2">
    <location>
        <begin position="75"/>
        <end position="108"/>
    </location>
</feature>
<evidence type="ECO:0000256" key="2">
    <source>
        <dbReference type="SAM" id="MobiDB-lite"/>
    </source>
</evidence>
<reference evidence="4" key="1">
    <citation type="journal article" date="2015" name="Nat. Plants">
        <title>Genome expansion of Arabis alpina linked with retrotransposition and reduced symmetric DNA methylation.</title>
        <authorList>
            <person name="Willing E.M."/>
            <person name="Rawat V."/>
            <person name="Mandakova T."/>
            <person name="Maumus F."/>
            <person name="James G.V."/>
            <person name="Nordstroem K.J."/>
            <person name="Becker C."/>
            <person name="Warthmann N."/>
            <person name="Chica C."/>
            <person name="Szarzynska B."/>
            <person name="Zytnicki M."/>
            <person name="Albani M.C."/>
            <person name="Kiefer C."/>
            <person name="Bergonzi S."/>
            <person name="Castaings L."/>
            <person name="Mateos J.L."/>
            <person name="Berns M.C."/>
            <person name="Bujdoso N."/>
            <person name="Piofczyk T."/>
            <person name="de Lorenzo L."/>
            <person name="Barrero-Sicilia C."/>
            <person name="Mateos I."/>
            <person name="Piednoel M."/>
            <person name="Hagmann J."/>
            <person name="Chen-Min-Tao R."/>
            <person name="Iglesias-Fernandez R."/>
            <person name="Schuster S.C."/>
            <person name="Alonso-Blanco C."/>
            <person name="Roudier F."/>
            <person name="Carbonero P."/>
            <person name="Paz-Ares J."/>
            <person name="Davis S.J."/>
            <person name="Pecinka A."/>
            <person name="Quesneville H."/>
            <person name="Colot V."/>
            <person name="Lysak M.A."/>
            <person name="Weigel D."/>
            <person name="Coupland G."/>
            <person name="Schneeberger K."/>
        </authorList>
    </citation>
    <scope>NUCLEOTIDE SEQUENCE [LARGE SCALE GENOMIC DNA]</scope>
    <source>
        <strain evidence="4">cv. Pajares</strain>
    </source>
</reference>
<accession>A0A087H5M0</accession>
<evidence type="ECO:0000313" key="4">
    <source>
        <dbReference type="Proteomes" id="UP000029120"/>
    </source>
</evidence>
<feature type="region of interest" description="Disordered" evidence="2">
    <location>
        <begin position="457"/>
        <end position="477"/>
    </location>
</feature>
<dbReference type="OrthoDB" id="670909at2759"/>
<feature type="region of interest" description="Disordered" evidence="2">
    <location>
        <begin position="1"/>
        <end position="29"/>
    </location>
</feature>
<gene>
    <name evidence="3" type="ordered locus">AALP_Aa4g255000</name>
</gene>
<feature type="compositionally biased region" description="Basic and acidic residues" evidence="2">
    <location>
        <begin position="75"/>
        <end position="84"/>
    </location>
</feature>
<dbReference type="Proteomes" id="UP000029120">
    <property type="component" value="Chromosome 4"/>
</dbReference>
<dbReference type="EMBL" id="CM002872">
    <property type="protein sequence ID" value="KFK37422.1"/>
    <property type="molecule type" value="Genomic_DNA"/>
</dbReference>